<comment type="caution">
    <text evidence="8">The sequence shown here is derived from an EMBL/GenBank/DDBJ whole genome shotgun (WGS) entry which is preliminary data.</text>
</comment>
<feature type="region of interest" description="Disordered" evidence="5">
    <location>
        <begin position="421"/>
        <end position="442"/>
    </location>
</feature>
<dbReference type="PROSITE" id="PS00518">
    <property type="entry name" value="ZF_RING_1"/>
    <property type="match status" value="1"/>
</dbReference>
<dbReference type="Gene3D" id="3.30.40.10">
    <property type="entry name" value="Zinc/RING finger domain, C3HC4 (zinc finger)"/>
    <property type="match status" value="2"/>
</dbReference>
<feature type="domain" description="RING-type" evidence="6">
    <location>
        <begin position="216"/>
        <end position="254"/>
    </location>
</feature>
<evidence type="ECO:0000256" key="2">
    <source>
        <dbReference type="ARBA" id="ARBA00022771"/>
    </source>
</evidence>
<dbReference type="EMBL" id="VCAU01000091">
    <property type="protein sequence ID" value="KAF9885703.1"/>
    <property type="molecule type" value="Genomic_DNA"/>
</dbReference>
<name>A0AAD4GRT2_ASPNN</name>
<dbReference type="GO" id="GO:0008270">
    <property type="term" value="F:zinc ion binding"/>
    <property type="evidence" value="ECO:0007669"/>
    <property type="project" value="UniProtKB-KW"/>
</dbReference>
<gene>
    <name evidence="8" type="primary">LONRF3</name>
    <name evidence="8" type="ORF">FE257_012685</name>
</gene>
<dbReference type="SMART" id="SM00184">
    <property type="entry name" value="RING"/>
    <property type="match status" value="2"/>
</dbReference>
<keyword evidence="2 4" id="KW-0863">Zinc-finger</keyword>
<proteinExistence type="predicted"/>
<dbReference type="PANTHER" id="PTHR23327:SF42">
    <property type="entry name" value="LON PEPTIDASE N-TERMINAL DOMAIN AND RING FINGER PROTEIN C14F5.10C"/>
    <property type="match status" value="1"/>
</dbReference>
<dbReference type="AlphaFoldDB" id="A0AAD4GRT2"/>
<dbReference type="InterPro" id="IPR013083">
    <property type="entry name" value="Znf_RING/FYVE/PHD"/>
</dbReference>
<dbReference type="InterPro" id="IPR046336">
    <property type="entry name" value="Lon_prtase_N_sf"/>
</dbReference>
<evidence type="ECO:0000256" key="1">
    <source>
        <dbReference type="ARBA" id="ARBA00022723"/>
    </source>
</evidence>
<keyword evidence="1" id="KW-0479">Metal-binding</keyword>
<dbReference type="InterPro" id="IPR003111">
    <property type="entry name" value="Lon_prtase_N"/>
</dbReference>
<feature type="region of interest" description="Disordered" evidence="5">
    <location>
        <begin position="1"/>
        <end position="20"/>
    </location>
</feature>
<evidence type="ECO:0000256" key="4">
    <source>
        <dbReference type="PROSITE-ProRule" id="PRU00175"/>
    </source>
</evidence>
<dbReference type="InterPro" id="IPR001841">
    <property type="entry name" value="Znf_RING"/>
</dbReference>
<dbReference type="InterPro" id="IPR015947">
    <property type="entry name" value="PUA-like_sf"/>
</dbReference>
<sequence>MPPSPPGHLSDPISSNETETETPIIDAAQAVLRLVQCSRCSRPLHIPLRLPCGNTLCRGCLPPLHRRNGITYPGNEERKQGFTCLSCLRDHCVGDCGTDVLLTRLVEVFDEVLAPPRSSTTTTSSDVAAGGSDLDTPGVDEGGYTLKWKSSGETHTATVEGGGGLLGCIYALVREGRFGFNATEIRGEGYGRLDQGKTTAASFARLKNAIRNELDCHVCYSMILDPLTTTCGHTFCQGCVAMVLDHSDLCPVCRRKLNLASTVHSEPINRRVSELMENLFPDEVAARREASIRDGTNLSETTLPLFVSALSLPTMPTFLHIFEPRYRLMIRRVMQTQGRKFGMVMYNRAGRIQEGLGRSPFLRYGTVLVVDRCEVLPDGRSLVVATGTSRFKVVSSEVVDGYHVGRVQRIDDLSITEEESREAAETSAAVDSNPPPMTSLERPLETMSTQDLLQISLDFVRRQQGQGAPWLRPRTLLAYGNVPIDPAQFPWWFASVLPVWEEEKYALLSAPSVRERLKITARWVRKLESRNCRPSPRLCPYPSDSGDRDNRIHAVVIKRVYCVYTILHVGLCLLWLWLSVQRNGCPGGPVFFKWRPRIQDNPSYALIAPAS</sequence>
<evidence type="ECO:0000313" key="8">
    <source>
        <dbReference type="EMBL" id="KAF9885703.1"/>
    </source>
</evidence>
<dbReference type="PANTHER" id="PTHR23327">
    <property type="entry name" value="RING FINGER PROTEIN 127"/>
    <property type="match status" value="1"/>
</dbReference>
<evidence type="ECO:0000256" key="3">
    <source>
        <dbReference type="ARBA" id="ARBA00022833"/>
    </source>
</evidence>
<reference evidence="8" key="2">
    <citation type="submission" date="2020-02" db="EMBL/GenBank/DDBJ databases">
        <authorList>
            <person name="Gilchrist C.L.M."/>
            <person name="Chooi Y.-H."/>
        </authorList>
    </citation>
    <scope>NUCLEOTIDE SEQUENCE</scope>
    <source>
        <strain evidence="8">MST-FP2251</strain>
    </source>
</reference>
<dbReference type="GO" id="GO:0061630">
    <property type="term" value="F:ubiquitin protein ligase activity"/>
    <property type="evidence" value="ECO:0007669"/>
    <property type="project" value="TreeGrafter"/>
</dbReference>
<evidence type="ECO:0000259" key="6">
    <source>
        <dbReference type="PROSITE" id="PS50089"/>
    </source>
</evidence>
<dbReference type="SUPFAM" id="SSF88697">
    <property type="entry name" value="PUA domain-like"/>
    <property type="match status" value="1"/>
</dbReference>
<keyword evidence="9" id="KW-1185">Reference proteome</keyword>
<keyword evidence="3" id="KW-0862">Zinc</keyword>
<evidence type="ECO:0000256" key="5">
    <source>
        <dbReference type="SAM" id="MobiDB-lite"/>
    </source>
</evidence>
<reference evidence="8" key="1">
    <citation type="journal article" date="2019" name="Beilstein J. Org. Chem.">
        <title>Nanangenines: drimane sesquiterpenoids as the dominant metabolite cohort of a novel Australian fungus, Aspergillus nanangensis.</title>
        <authorList>
            <person name="Lacey H.J."/>
            <person name="Gilchrist C.L.M."/>
            <person name="Crombie A."/>
            <person name="Kalaitzis J.A."/>
            <person name="Vuong D."/>
            <person name="Rutledge P.J."/>
            <person name="Turner P."/>
            <person name="Pitt J.I."/>
            <person name="Lacey E."/>
            <person name="Chooi Y.H."/>
            <person name="Piggott A.M."/>
        </authorList>
    </citation>
    <scope>NUCLEOTIDE SEQUENCE</scope>
    <source>
        <strain evidence="8">MST-FP2251</strain>
    </source>
</reference>
<protein>
    <submittedName>
        <fullName evidence="8">LON peptidase N-terminal domain and RING finger protein 3</fullName>
    </submittedName>
</protein>
<evidence type="ECO:0000313" key="9">
    <source>
        <dbReference type="Proteomes" id="UP001194746"/>
    </source>
</evidence>
<dbReference type="InterPro" id="IPR017907">
    <property type="entry name" value="Znf_RING_CS"/>
</dbReference>
<dbReference type="Pfam" id="PF13923">
    <property type="entry name" value="zf-C3HC4_2"/>
    <property type="match status" value="1"/>
</dbReference>
<dbReference type="PROSITE" id="PS51787">
    <property type="entry name" value="LON_N"/>
    <property type="match status" value="1"/>
</dbReference>
<dbReference type="SUPFAM" id="SSF57850">
    <property type="entry name" value="RING/U-box"/>
    <property type="match status" value="1"/>
</dbReference>
<evidence type="ECO:0000259" key="7">
    <source>
        <dbReference type="PROSITE" id="PS51787"/>
    </source>
</evidence>
<dbReference type="Proteomes" id="UP001194746">
    <property type="component" value="Unassembled WGS sequence"/>
</dbReference>
<dbReference type="Gene3D" id="2.30.130.40">
    <property type="entry name" value="LON domain-like"/>
    <property type="match status" value="1"/>
</dbReference>
<feature type="domain" description="Lon N-terminal" evidence="7">
    <location>
        <begin position="300"/>
        <end position="528"/>
    </location>
</feature>
<accession>A0AAD4GRT2</accession>
<dbReference type="PROSITE" id="PS50089">
    <property type="entry name" value="ZF_RING_2"/>
    <property type="match status" value="1"/>
</dbReference>
<dbReference type="Gene3D" id="1.20.58.1480">
    <property type="match status" value="1"/>
</dbReference>
<organism evidence="8 9">
    <name type="scientific">Aspergillus nanangensis</name>
    <dbReference type="NCBI Taxonomy" id="2582783"/>
    <lineage>
        <taxon>Eukaryota</taxon>
        <taxon>Fungi</taxon>
        <taxon>Dikarya</taxon>
        <taxon>Ascomycota</taxon>
        <taxon>Pezizomycotina</taxon>
        <taxon>Eurotiomycetes</taxon>
        <taxon>Eurotiomycetidae</taxon>
        <taxon>Eurotiales</taxon>
        <taxon>Aspergillaceae</taxon>
        <taxon>Aspergillus</taxon>
        <taxon>Aspergillus subgen. Circumdati</taxon>
    </lineage>
</organism>
<dbReference type="SMART" id="SM00464">
    <property type="entry name" value="LON"/>
    <property type="match status" value="1"/>
</dbReference>
<dbReference type="Pfam" id="PF02190">
    <property type="entry name" value="LON_substr_bdg"/>
    <property type="match status" value="1"/>
</dbReference>